<accession>A0A5C6D755</accession>
<keyword evidence="2" id="KW-0378">Hydrolase</keyword>
<dbReference type="InterPro" id="IPR029058">
    <property type="entry name" value="AB_hydrolase_fold"/>
</dbReference>
<evidence type="ECO:0000259" key="1">
    <source>
        <dbReference type="Pfam" id="PF12146"/>
    </source>
</evidence>
<evidence type="ECO:0000313" key="3">
    <source>
        <dbReference type="Proteomes" id="UP000319143"/>
    </source>
</evidence>
<dbReference type="RefSeq" id="WP_146530806.1">
    <property type="nucleotide sequence ID" value="NZ_SJPV01000016.1"/>
</dbReference>
<gene>
    <name evidence="2" type="ORF">Poly41_60770</name>
</gene>
<dbReference type="OrthoDB" id="249225at2"/>
<organism evidence="2 3">
    <name type="scientific">Novipirellula artificiosorum</name>
    <dbReference type="NCBI Taxonomy" id="2528016"/>
    <lineage>
        <taxon>Bacteria</taxon>
        <taxon>Pseudomonadati</taxon>
        <taxon>Planctomycetota</taxon>
        <taxon>Planctomycetia</taxon>
        <taxon>Pirellulales</taxon>
        <taxon>Pirellulaceae</taxon>
        <taxon>Novipirellula</taxon>
    </lineage>
</organism>
<keyword evidence="3" id="KW-1185">Reference proteome</keyword>
<reference evidence="2 3" key="1">
    <citation type="submission" date="2019-02" db="EMBL/GenBank/DDBJ databases">
        <title>Deep-cultivation of Planctomycetes and their phenomic and genomic characterization uncovers novel biology.</title>
        <authorList>
            <person name="Wiegand S."/>
            <person name="Jogler M."/>
            <person name="Boedeker C."/>
            <person name="Pinto D."/>
            <person name="Vollmers J."/>
            <person name="Rivas-Marin E."/>
            <person name="Kohn T."/>
            <person name="Peeters S.H."/>
            <person name="Heuer A."/>
            <person name="Rast P."/>
            <person name="Oberbeckmann S."/>
            <person name="Bunk B."/>
            <person name="Jeske O."/>
            <person name="Meyerdierks A."/>
            <person name="Storesund J.E."/>
            <person name="Kallscheuer N."/>
            <person name="Luecker S."/>
            <person name="Lage O.M."/>
            <person name="Pohl T."/>
            <person name="Merkel B.J."/>
            <person name="Hornburger P."/>
            <person name="Mueller R.-W."/>
            <person name="Bruemmer F."/>
            <person name="Labrenz M."/>
            <person name="Spormann A.M."/>
            <person name="Op Den Camp H."/>
            <person name="Overmann J."/>
            <person name="Amann R."/>
            <person name="Jetten M.S.M."/>
            <person name="Mascher T."/>
            <person name="Medema M.H."/>
            <person name="Devos D.P."/>
            <person name="Kaster A.-K."/>
            <person name="Ovreas L."/>
            <person name="Rohde M."/>
            <person name="Galperin M.Y."/>
            <person name="Jogler C."/>
        </authorList>
    </citation>
    <scope>NUCLEOTIDE SEQUENCE [LARGE SCALE GENOMIC DNA]</scope>
    <source>
        <strain evidence="2 3">Poly41</strain>
    </source>
</reference>
<dbReference type="EMBL" id="SJPV01000016">
    <property type="protein sequence ID" value="TWU31521.1"/>
    <property type="molecule type" value="Genomic_DNA"/>
</dbReference>
<dbReference type="Proteomes" id="UP000319143">
    <property type="component" value="Unassembled WGS sequence"/>
</dbReference>
<feature type="domain" description="Serine aminopeptidase S33" evidence="1">
    <location>
        <begin position="28"/>
        <end position="133"/>
    </location>
</feature>
<dbReference type="Pfam" id="PF12146">
    <property type="entry name" value="Hydrolase_4"/>
    <property type="match status" value="1"/>
</dbReference>
<evidence type="ECO:0000313" key="2">
    <source>
        <dbReference type="EMBL" id="TWU31521.1"/>
    </source>
</evidence>
<sequence length="294" mass="32545">MTEQAIVMGRHDHLLGIWCCPEKTLDSTTAVIFVTPGVLHHAGPFRLHVDLARGLASDGIASLRFDLSGIGESFGIGTAGRSIDRAADELGQAIDWLSRNHGITKIILFGLCSGADDAIHTANQDPRIVGVVAMDGCGYATAKHFWHRIKDHYLRRLLRPTIWLRFLSRPFRKTTECPKSLGPGTDIREFPSRDIAATQLRALADQGTQLHFVYTGGVSDYYNHAGQFADMFPELADAPGVSTHFYPEIDHVAFLCEDRERLGEHVRQQIQAMVNCRIHEGATDATSTRFPQSI</sequence>
<dbReference type="Gene3D" id="3.40.50.1820">
    <property type="entry name" value="alpha/beta hydrolase"/>
    <property type="match status" value="1"/>
</dbReference>
<protein>
    <submittedName>
        <fullName evidence="2">Alpha/beta hydrolase family protein</fullName>
    </submittedName>
</protein>
<name>A0A5C6D755_9BACT</name>
<dbReference type="AlphaFoldDB" id="A0A5C6D755"/>
<proteinExistence type="predicted"/>
<dbReference type="GO" id="GO:0016787">
    <property type="term" value="F:hydrolase activity"/>
    <property type="evidence" value="ECO:0007669"/>
    <property type="project" value="UniProtKB-KW"/>
</dbReference>
<dbReference type="SUPFAM" id="SSF53474">
    <property type="entry name" value="alpha/beta-Hydrolases"/>
    <property type="match status" value="1"/>
</dbReference>
<dbReference type="InterPro" id="IPR022742">
    <property type="entry name" value="Hydrolase_4"/>
</dbReference>
<comment type="caution">
    <text evidence="2">The sequence shown here is derived from an EMBL/GenBank/DDBJ whole genome shotgun (WGS) entry which is preliminary data.</text>
</comment>